<protein>
    <recommendedName>
        <fullName evidence="4">DNA replication/recombination mediator RecO N-terminal domain-containing protein</fullName>
    </recommendedName>
</protein>
<dbReference type="GO" id="GO:0006310">
    <property type="term" value="P:DNA recombination"/>
    <property type="evidence" value="ECO:0007669"/>
    <property type="project" value="UniProtKB-KW"/>
</dbReference>
<dbReference type="Pfam" id="PF11967">
    <property type="entry name" value="RecO_N"/>
    <property type="match status" value="1"/>
</dbReference>
<evidence type="ECO:0000256" key="2">
    <source>
        <dbReference type="ARBA" id="ARBA00023172"/>
    </source>
</evidence>
<reference evidence="5 6" key="1">
    <citation type="journal article" date="2016" name="Nat. Commun.">
        <title>Thousands of microbial genomes shed light on interconnected biogeochemical processes in an aquifer system.</title>
        <authorList>
            <person name="Anantharaman K."/>
            <person name="Brown C.T."/>
            <person name="Hug L.A."/>
            <person name="Sharon I."/>
            <person name="Castelle C.J."/>
            <person name="Probst A.J."/>
            <person name="Thomas B.C."/>
            <person name="Singh A."/>
            <person name="Wilkins M.J."/>
            <person name="Karaoz U."/>
            <person name="Brodie E.L."/>
            <person name="Williams K.H."/>
            <person name="Hubbard S.S."/>
            <person name="Banfield J.F."/>
        </authorList>
    </citation>
    <scope>NUCLEOTIDE SEQUENCE [LARGE SCALE GENOMIC DNA]</scope>
</reference>
<keyword evidence="3" id="KW-0234">DNA repair</keyword>
<dbReference type="PANTHER" id="PTHR33991:SF1">
    <property type="entry name" value="DNA REPAIR PROTEIN RECO"/>
    <property type="match status" value="1"/>
</dbReference>
<dbReference type="EMBL" id="MGEF01000020">
    <property type="protein sequence ID" value="OGL79001.1"/>
    <property type="molecule type" value="Genomic_DNA"/>
</dbReference>
<dbReference type="PANTHER" id="PTHR33991">
    <property type="entry name" value="DNA REPAIR PROTEIN RECO"/>
    <property type="match status" value="1"/>
</dbReference>
<evidence type="ECO:0000259" key="4">
    <source>
        <dbReference type="Pfam" id="PF11967"/>
    </source>
</evidence>
<organism evidence="5 6">
    <name type="scientific">Candidatus Uhrbacteria bacterium RIFCSPHIGHO2_12_FULL_54_23</name>
    <dbReference type="NCBI Taxonomy" id="1802397"/>
    <lineage>
        <taxon>Bacteria</taxon>
        <taxon>Candidatus Uhriibacteriota</taxon>
    </lineage>
</organism>
<gene>
    <name evidence="5" type="ORF">A3J43_03855</name>
</gene>
<dbReference type="InterPro" id="IPR012340">
    <property type="entry name" value="NA-bd_OB-fold"/>
</dbReference>
<evidence type="ECO:0000256" key="3">
    <source>
        <dbReference type="ARBA" id="ARBA00023204"/>
    </source>
</evidence>
<dbReference type="InterPro" id="IPR037278">
    <property type="entry name" value="ARFGAP/RecO"/>
</dbReference>
<feature type="domain" description="DNA replication/recombination mediator RecO N-terminal" evidence="4">
    <location>
        <begin position="1"/>
        <end position="77"/>
    </location>
</feature>
<comment type="caution">
    <text evidence="5">The sequence shown here is derived from an EMBL/GenBank/DDBJ whole genome shotgun (WGS) entry which is preliminary data.</text>
</comment>
<dbReference type="STRING" id="1802397.A3J43_03855"/>
<dbReference type="AlphaFoldDB" id="A0A1F7UL44"/>
<dbReference type="SUPFAM" id="SSF57863">
    <property type="entry name" value="ArfGap/RecO-like zinc finger"/>
    <property type="match status" value="1"/>
</dbReference>
<evidence type="ECO:0000256" key="1">
    <source>
        <dbReference type="ARBA" id="ARBA00022763"/>
    </source>
</evidence>
<keyword evidence="2" id="KW-0233">DNA recombination</keyword>
<proteinExistence type="predicted"/>
<accession>A0A1F7UL44</accession>
<dbReference type="InterPro" id="IPR003717">
    <property type="entry name" value="RecO"/>
</dbReference>
<name>A0A1F7UL44_9BACT</name>
<dbReference type="Proteomes" id="UP000176604">
    <property type="component" value="Unassembled WGS sequence"/>
</dbReference>
<evidence type="ECO:0000313" key="5">
    <source>
        <dbReference type="EMBL" id="OGL79001.1"/>
    </source>
</evidence>
<dbReference type="Gene3D" id="2.40.50.140">
    <property type="entry name" value="Nucleic acid-binding proteins"/>
    <property type="match status" value="1"/>
</dbReference>
<keyword evidence="1" id="KW-0227">DNA damage</keyword>
<evidence type="ECO:0000313" key="6">
    <source>
        <dbReference type="Proteomes" id="UP000176604"/>
    </source>
</evidence>
<dbReference type="GO" id="GO:0006302">
    <property type="term" value="P:double-strand break repair"/>
    <property type="evidence" value="ECO:0007669"/>
    <property type="project" value="TreeGrafter"/>
</dbReference>
<sequence length="216" mass="24042">MYYTTQALMLDSSPQGERGKYMTLLTEARGLVVAQGQGVMPARSKLGGSLTPYRLLSITVATRNIERVIGVEVLETFVQLWRDAKRQGYAAWALSAIAQCVKPGAADQKLFHLTLEYLRIVNNTISSEKLFPLLRLAFAVKFIHLLGYHGSGMTTHPFMEIADQVVRTNALRDALSLLARVQKKVHAQVELILEELSGEKHSMPARFLMSLDTKVA</sequence>
<dbReference type="GO" id="GO:0043590">
    <property type="term" value="C:bacterial nucleoid"/>
    <property type="evidence" value="ECO:0007669"/>
    <property type="project" value="TreeGrafter"/>
</dbReference>
<dbReference type="InterPro" id="IPR022572">
    <property type="entry name" value="DNA_rep/recomb_RecO_N"/>
</dbReference>